<comment type="catalytic activity">
    <reaction evidence="7">
        <text>a peptidoglycan chain = a peptidoglycan chain with N-acetyl-1,6-anhydromuramyl-[peptide] at the reducing end + a peptidoglycan chain with N-acetylglucosamine at the non-reducing end.</text>
        <dbReference type="EC" id="4.2.2.29"/>
    </reaction>
</comment>
<keyword evidence="9" id="KW-1185">Reference proteome</keyword>
<dbReference type="HAMAP" id="MF_02065">
    <property type="entry name" value="MltG"/>
    <property type="match status" value="1"/>
</dbReference>
<dbReference type="Pfam" id="PF02618">
    <property type="entry name" value="YceG"/>
    <property type="match status" value="1"/>
</dbReference>
<dbReference type="GO" id="GO:0008932">
    <property type="term" value="F:lytic endotransglycosylase activity"/>
    <property type="evidence" value="ECO:0007669"/>
    <property type="project" value="UniProtKB-UniRule"/>
</dbReference>
<dbReference type="Gene3D" id="3.30.1490.480">
    <property type="entry name" value="Endolytic murein transglycosylase"/>
    <property type="match status" value="1"/>
</dbReference>
<dbReference type="GO" id="GO:0071555">
    <property type="term" value="P:cell wall organization"/>
    <property type="evidence" value="ECO:0007669"/>
    <property type="project" value="UniProtKB-KW"/>
</dbReference>
<dbReference type="RefSeq" id="WP_093033787.1">
    <property type="nucleotide sequence ID" value="NZ_FNNZ01000014.1"/>
</dbReference>
<dbReference type="OrthoDB" id="9814591at2"/>
<reference evidence="9" key="1">
    <citation type="submission" date="2016-10" db="EMBL/GenBank/DDBJ databases">
        <authorList>
            <person name="Varghese N."/>
            <person name="Submissions S."/>
        </authorList>
    </citation>
    <scope>NUCLEOTIDE SEQUENCE [LARGE SCALE GENOMIC DNA]</scope>
    <source>
        <strain evidence="9">DSM 217</strain>
    </source>
</reference>
<comment type="similarity">
    <text evidence="7">Belongs to the transglycosylase MltG family.</text>
</comment>
<keyword evidence="2 7" id="KW-0812">Transmembrane</keyword>
<name>A0A1H2YZI9_THIRO</name>
<evidence type="ECO:0000256" key="4">
    <source>
        <dbReference type="ARBA" id="ARBA00023136"/>
    </source>
</evidence>
<keyword evidence="3 7" id="KW-1133">Transmembrane helix</keyword>
<evidence type="ECO:0000313" key="9">
    <source>
        <dbReference type="Proteomes" id="UP000198816"/>
    </source>
</evidence>
<organism evidence="8 9">
    <name type="scientific">Thiocapsa roseopersicina</name>
    <dbReference type="NCBI Taxonomy" id="1058"/>
    <lineage>
        <taxon>Bacteria</taxon>
        <taxon>Pseudomonadati</taxon>
        <taxon>Pseudomonadota</taxon>
        <taxon>Gammaproteobacteria</taxon>
        <taxon>Chromatiales</taxon>
        <taxon>Chromatiaceae</taxon>
        <taxon>Thiocapsa</taxon>
    </lineage>
</organism>
<dbReference type="GO" id="GO:0009252">
    <property type="term" value="P:peptidoglycan biosynthetic process"/>
    <property type="evidence" value="ECO:0007669"/>
    <property type="project" value="UniProtKB-UniRule"/>
</dbReference>
<dbReference type="CDD" id="cd08010">
    <property type="entry name" value="MltG_like"/>
    <property type="match status" value="1"/>
</dbReference>
<dbReference type="Gene3D" id="3.30.160.60">
    <property type="entry name" value="Classic Zinc Finger"/>
    <property type="match status" value="1"/>
</dbReference>
<dbReference type="AlphaFoldDB" id="A0A1H2YZI9"/>
<feature type="site" description="Important for catalytic activity" evidence="7">
    <location>
        <position position="216"/>
    </location>
</feature>
<dbReference type="InterPro" id="IPR003770">
    <property type="entry name" value="MLTG-like"/>
</dbReference>
<proteinExistence type="inferred from homology"/>
<evidence type="ECO:0000313" key="8">
    <source>
        <dbReference type="EMBL" id="SDX10501.1"/>
    </source>
</evidence>
<keyword evidence="6 7" id="KW-0961">Cell wall biogenesis/degradation</keyword>
<keyword evidence="4 7" id="KW-0472">Membrane</keyword>
<accession>A0A1H2YZI9</accession>
<evidence type="ECO:0000256" key="3">
    <source>
        <dbReference type="ARBA" id="ARBA00022989"/>
    </source>
</evidence>
<keyword evidence="5 7" id="KW-0456">Lyase</keyword>
<comment type="function">
    <text evidence="7">Functions as a peptidoglycan terminase that cleaves nascent peptidoglycan strands endolytically to terminate their elongation.</text>
</comment>
<dbReference type="PANTHER" id="PTHR30518:SF2">
    <property type="entry name" value="ENDOLYTIC MUREIN TRANSGLYCOSYLASE"/>
    <property type="match status" value="1"/>
</dbReference>
<dbReference type="PANTHER" id="PTHR30518">
    <property type="entry name" value="ENDOLYTIC MUREIN TRANSGLYCOSYLASE"/>
    <property type="match status" value="1"/>
</dbReference>
<dbReference type="GO" id="GO:0005886">
    <property type="term" value="C:plasma membrane"/>
    <property type="evidence" value="ECO:0007669"/>
    <property type="project" value="UniProtKB-UniRule"/>
</dbReference>
<dbReference type="EMBL" id="FNNZ01000014">
    <property type="protein sequence ID" value="SDX10501.1"/>
    <property type="molecule type" value="Genomic_DNA"/>
</dbReference>
<keyword evidence="7" id="KW-0997">Cell inner membrane</keyword>
<dbReference type="EC" id="4.2.2.29" evidence="7"/>
<evidence type="ECO:0000256" key="2">
    <source>
        <dbReference type="ARBA" id="ARBA00022692"/>
    </source>
</evidence>
<evidence type="ECO:0000256" key="6">
    <source>
        <dbReference type="ARBA" id="ARBA00023316"/>
    </source>
</evidence>
<evidence type="ECO:0000256" key="5">
    <source>
        <dbReference type="ARBA" id="ARBA00023239"/>
    </source>
</evidence>
<gene>
    <name evidence="7" type="primary">mltG</name>
    <name evidence="8" type="ORF">SAMN05421783_11452</name>
</gene>
<dbReference type="NCBIfam" id="TIGR00247">
    <property type="entry name" value="endolytic transglycosylase MltG"/>
    <property type="match status" value="1"/>
</dbReference>
<evidence type="ECO:0000256" key="7">
    <source>
        <dbReference type="HAMAP-Rule" id="MF_02065"/>
    </source>
</evidence>
<dbReference type="Proteomes" id="UP000198816">
    <property type="component" value="Unassembled WGS sequence"/>
</dbReference>
<keyword evidence="1 7" id="KW-1003">Cell membrane</keyword>
<protein>
    <recommendedName>
        <fullName evidence="7">Endolytic murein transglycosylase</fullName>
        <ecNumber evidence="7">4.2.2.29</ecNumber>
    </recommendedName>
    <alternativeName>
        <fullName evidence="7">Peptidoglycan lytic transglycosylase</fullName>
    </alternativeName>
    <alternativeName>
        <fullName evidence="7">Peptidoglycan polymerization terminase</fullName>
    </alternativeName>
</protein>
<sequence>MIARVLLVLVLAAGAIGTGLWLDYGAFIKAPLPLAEESRILDIPRGTSLRALARRMTDEGILQHPYYFIALAYRQGDQARIKAGEFELTAGMTPVDALARITSGQVVQHPVTLVEGWTFRQAVEAIEAQDRFSGDLSNLSDEDLMAKLGRPGEHPEGRLFPDTYRFPRDTPRLSVLQRAFERMEQVLAEEWAERSDGLPIGSPYEALILASIVEKETGAAHERPEIAGVFVRRLRKGMRLQTDPTVIYGMGDRYAGRIGRADLREATAYNTYVIDGLPPTPIALPGRAAIHAVLNPADGDSLYFVSRGDGTHVFSDTLDAHNRAVRRYILGEP</sequence>
<dbReference type="STRING" id="1058.SAMN05421783_11452"/>
<evidence type="ECO:0000256" key="1">
    <source>
        <dbReference type="ARBA" id="ARBA00022475"/>
    </source>
</evidence>